<evidence type="ECO:0000313" key="1">
    <source>
        <dbReference type="EMBL" id="KAK0578808.1"/>
    </source>
</evidence>
<evidence type="ECO:0000313" key="2">
    <source>
        <dbReference type="Proteomes" id="UP001168877"/>
    </source>
</evidence>
<keyword evidence="2" id="KW-1185">Reference proteome</keyword>
<name>A0AA39RS18_ACESA</name>
<dbReference type="EMBL" id="JAUESC010000385">
    <property type="protein sequence ID" value="KAK0578808.1"/>
    <property type="molecule type" value="Genomic_DNA"/>
</dbReference>
<dbReference type="Proteomes" id="UP001168877">
    <property type="component" value="Unassembled WGS sequence"/>
</dbReference>
<gene>
    <name evidence="1" type="ORF">LWI29_016491</name>
</gene>
<accession>A0AA39RS18</accession>
<proteinExistence type="predicted"/>
<protein>
    <submittedName>
        <fullName evidence="1">Uncharacterized protein</fullName>
    </submittedName>
</protein>
<reference evidence="1" key="2">
    <citation type="submission" date="2023-06" db="EMBL/GenBank/DDBJ databases">
        <authorList>
            <person name="Swenson N.G."/>
            <person name="Wegrzyn J.L."/>
            <person name="Mcevoy S.L."/>
        </authorList>
    </citation>
    <scope>NUCLEOTIDE SEQUENCE</scope>
    <source>
        <strain evidence="1">NS2018</strain>
        <tissue evidence="1">Leaf</tissue>
    </source>
</reference>
<comment type="caution">
    <text evidence="1">The sequence shown here is derived from an EMBL/GenBank/DDBJ whole genome shotgun (WGS) entry which is preliminary data.</text>
</comment>
<sequence length="135" mass="14804">MGSFLFALSRADQAWFSTRLYSALLVLSASHAASTLPSHLFSHRLRFPPSRRRRQVTPLTSLISLRLPLKLFSNLRKLQRYSIGCLRLDSSLSVTRPPLSSAASSIAQPTENLSSTVPPALVEVFVDSLLLIVGG</sequence>
<organism evidence="1 2">
    <name type="scientific">Acer saccharum</name>
    <name type="common">Sugar maple</name>
    <dbReference type="NCBI Taxonomy" id="4024"/>
    <lineage>
        <taxon>Eukaryota</taxon>
        <taxon>Viridiplantae</taxon>
        <taxon>Streptophyta</taxon>
        <taxon>Embryophyta</taxon>
        <taxon>Tracheophyta</taxon>
        <taxon>Spermatophyta</taxon>
        <taxon>Magnoliopsida</taxon>
        <taxon>eudicotyledons</taxon>
        <taxon>Gunneridae</taxon>
        <taxon>Pentapetalae</taxon>
        <taxon>rosids</taxon>
        <taxon>malvids</taxon>
        <taxon>Sapindales</taxon>
        <taxon>Sapindaceae</taxon>
        <taxon>Hippocastanoideae</taxon>
        <taxon>Acereae</taxon>
        <taxon>Acer</taxon>
    </lineage>
</organism>
<dbReference type="AlphaFoldDB" id="A0AA39RS18"/>
<reference evidence="1" key="1">
    <citation type="journal article" date="2022" name="Plant J.">
        <title>Strategies of tolerance reflected in two North American maple genomes.</title>
        <authorList>
            <person name="McEvoy S.L."/>
            <person name="Sezen U.U."/>
            <person name="Trouern-Trend A."/>
            <person name="McMahon S.M."/>
            <person name="Schaberg P.G."/>
            <person name="Yang J."/>
            <person name="Wegrzyn J.L."/>
            <person name="Swenson N.G."/>
        </authorList>
    </citation>
    <scope>NUCLEOTIDE SEQUENCE</scope>
    <source>
        <strain evidence="1">NS2018</strain>
    </source>
</reference>